<feature type="binding site" evidence="12 14">
    <location>
        <begin position="374"/>
        <end position="377"/>
    </location>
    <ligand>
        <name>ATP</name>
        <dbReference type="ChEBI" id="CHEBI:30616"/>
    </ligand>
</feature>
<evidence type="ECO:0000256" key="12">
    <source>
        <dbReference type="HAMAP-Rule" id="MF_00176"/>
    </source>
</evidence>
<dbReference type="GO" id="GO:0005737">
    <property type="term" value="C:cytoplasm"/>
    <property type="evidence" value="ECO:0007669"/>
    <property type="project" value="UniProtKB-SubCell"/>
</dbReference>
<comment type="catalytic activity">
    <reaction evidence="10 12">
        <text>tRNA(Sec) + L-serine + ATP = L-seryl-tRNA(Sec) + AMP + diphosphate + H(+)</text>
        <dbReference type="Rhea" id="RHEA:42580"/>
        <dbReference type="Rhea" id="RHEA-COMP:9742"/>
        <dbReference type="Rhea" id="RHEA-COMP:10128"/>
        <dbReference type="ChEBI" id="CHEBI:15378"/>
        <dbReference type="ChEBI" id="CHEBI:30616"/>
        <dbReference type="ChEBI" id="CHEBI:33019"/>
        <dbReference type="ChEBI" id="CHEBI:33384"/>
        <dbReference type="ChEBI" id="CHEBI:78442"/>
        <dbReference type="ChEBI" id="CHEBI:78533"/>
        <dbReference type="ChEBI" id="CHEBI:456215"/>
        <dbReference type="EC" id="6.1.1.11"/>
    </reaction>
</comment>
<dbReference type="NCBIfam" id="TIGR00414">
    <property type="entry name" value="serS"/>
    <property type="match status" value="1"/>
</dbReference>
<dbReference type="InterPro" id="IPR045864">
    <property type="entry name" value="aa-tRNA-synth_II/BPL/LPL"/>
</dbReference>
<dbReference type="Gene3D" id="1.10.287.40">
    <property type="entry name" value="Serine-tRNA synthetase, tRNA binding domain"/>
    <property type="match status" value="1"/>
</dbReference>
<reference evidence="17 18" key="1">
    <citation type="journal article" date="2012" name="Environ. Microbiol.">
        <title>Complete genome of Candidatus Chloracidobacterium thermophilum, a chlorophyll-based photoheterotroph belonging to the phylum Acidobacteria.</title>
        <authorList>
            <person name="Garcia Costas A.M."/>
            <person name="Liu Z."/>
            <person name="Tomsho L.P."/>
            <person name="Schuster S.C."/>
            <person name="Ward D.M."/>
            <person name="Bryant D.A."/>
        </authorList>
    </citation>
    <scope>NUCLEOTIDE SEQUENCE [LARGE SCALE GENOMIC DNA]</scope>
    <source>
        <strain evidence="17 18">B</strain>
    </source>
</reference>
<dbReference type="InterPro" id="IPR015866">
    <property type="entry name" value="Ser-tRNA-synth_1_N"/>
</dbReference>
<evidence type="ECO:0000256" key="5">
    <source>
        <dbReference type="ARBA" id="ARBA00022598"/>
    </source>
</evidence>
<evidence type="ECO:0000256" key="13">
    <source>
        <dbReference type="PIRSR" id="PIRSR001529-1"/>
    </source>
</evidence>
<dbReference type="KEGG" id="ctm:Cabther_A0559"/>
<protein>
    <recommendedName>
        <fullName evidence="12">Serine--tRNA ligase</fullName>
        <ecNumber evidence="12">6.1.1.11</ecNumber>
    </recommendedName>
    <alternativeName>
        <fullName evidence="12">Seryl-tRNA synthetase</fullName>
        <shortName evidence="12">SerRS</shortName>
    </alternativeName>
    <alternativeName>
        <fullName evidence="12">Seryl-tRNA(Ser/Sec) synthetase</fullName>
    </alternativeName>
</protein>
<feature type="binding site" evidence="13">
    <location>
        <position position="408"/>
    </location>
    <ligand>
        <name>L-serine</name>
        <dbReference type="ChEBI" id="CHEBI:33384"/>
    </ligand>
</feature>
<evidence type="ECO:0000256" key="9">
    <source>
        <dbReference type="ARBA" id="ARBA00023146"/>
    </source>
</evidence>
<feature type="binding site" evidence="12 13">
    <location>
        <position position="310"/>
    </location>
    <ligand>
        <name>L-serine</name>
        <dbReference type="ChEBI" id="CHEBI:33384"/>
    </ligand>
</feature>
<proteinExistence type="inferred from homology"/>
<keyword evidence="7 12" id="KW-0067">ATP-binding</keyword>
<dbReference type="InterPro" id="IPR002317">
    <property type="entry name" value="Ser-tRNA-ligase_type_1"/>
</dbReference>
<feature type="binding site" evidence="13">
    <location>
        <position position="287"/>
    </location>
    <ligand>
        <name>L-serine</name>
        <dbReference type="ChEBI" id="CHEBI:33384"/>
    </ligand>
</feature>
<evidence type="ECO:0000313" key="17">
    <source>
        <dbReference type="EMBL" id="AEP11317.1"/>
    </source>
</evidence>
<keyword evidence="8 12" id="KW-0648">Protein biosynthesis</keyword>
<evidence type="ECO:0000256" key="3">
    <source>
        <dbReference type="ARBA" id="ARBA00010728"/>
    </source>
</evidence>
<dbReference type="Gene3D" id="3.30.930.10">
    <property type="entry name" value="Bira Bifunctional Protein, Domain 2"/>
    <property type="match status" value="1"/>
</dbReference>
<organism evidence="17 18">
    <name type="scientific">Chloracidobacterium thermophilum (strain B)</name>
    <dbReference type="NCBI Taxonomy" id="981222"/>
    <lineage>
        <taxon>Bacteria</taxon>
        <taxon>Pseudomonadati</taxon>
        <taxon>Acidobacteriota</taxon>
        <taxon>Terriglobia</taxon>
        <taxon>Terriglobales</taxon>
        <taxon>Acidobacteriaceae</taxon>
        <taxon>Chloracidobacterium</taxon>
    </lineage>
</organism>
<dbReference type="PANTHER" id="PTHR43697:SF1">
    <property type="entry name" value="SERINE--TRNA LIGASE"/>
    <property type="match status" value="1"/>
</dbReference>
<name>G2LE97_CHLTF</name>
<gene>
    <name evidence="12" type="primary">serS</name>
    <name evidence="17" type="ordered locus">Cabther_A0559</name>
</gene>
<keyword evidence="6 12" id="KW-0547">Nucleotide-binding</keyword>
<dbReference type="PIRSF" id="PIRSF001529">
    <property type="entry name" value="Ser-tRNA-synth_IIa"/>
    <property type="match status" value="1"/>
</dbReference>
<dbReference type="GO" id="GO:0016260">
    <property type="term" value="P:selenocysteine biosynthetic process"/>
    <property type="evidence" value="ECO:0007669"/>
    <property type="project" value="UniProtKB-UniRule"/>
</dbReference>
<dbReference type="InterPro" id="IPR033729">
    <property type="entry name" value="SerRS_core"/>
</dbReference>
<dbReference type="HAMAP" id="MF_00176">
    <property type="entry name" value="Ser_tRNA_synth_type1"/>
    <property type="match status" value="1"/>
</dbReference>
<keyword evidence="18" id="KW-1185">Reference proteome</keyword>
<dbReference type="PANTHER" id="PTHR43697">
    <property type="entry name" value="SERYL-TRNA SYNTHETASE"/>
    <property type="match status" value="1"/>
</dbReference>
<feature type="binding site" evidence="13">
    <location>
        <position position="256"/>
    </location>
    <ligand>
        <name>L-serine</name>
        <dbReference type="ChEBI" id="CHEBI:33384"/>
    </ligand>
</feature>
<evidence type="ECO:0000256" key="15">
    <source>
        <dbReference type="SAM" id="Coils"/>
    </source>
</evidence>
<evidence type="ECO:0000256" key="4">
    <source>
        <dbReference type="ARBA" id="ARBA00022490"/>
    </source>
</evidence>
<dbReference type="Pfam" id="PF02403">
    <property type="entry name" value="Seryl_tRNA_N"/>
    <property type="match status" value="1"/>
</dbReference>
<keyword evidence="4 12" id="KW-0963">Cytoplasm</keyword>
<dbReference type="InterPro" id="IPR006195">
    <property type="entry name" value="aa-tRNA-synth_II"/>
</dbReference>
<evidence type="ECO:0000256" key="7">
    <source>
        <dbReference type="ARBA" id="ARBA00022840"/>
    </source>
</evidence>
<dbReference type="InterPro" id="IPR002314">
    <property type="entry name" value="aa-tRNA-synt_IIb"/>
</dbReference>
<dbReference type="InterPro" id="IPR042103">
    <property type="entry name" value="SerRS_1_N_sf"/>
</dbReference>
<evidence type="ECO:0000256" key="6">
    <source>
        <dbReference type="ARBA" id="ARBA00022741"/>
    </source>
</evidence>
<comment type="pathway">
    <text evidence="2 12">Aminoacyl-tRNA biosynthesis; selenocysteinyl-tRNA(Sec) biosynthesis; L-seryl-tRNA(Sec) from L-serine and tRNA(Sec): step 1/1.</text>
</comment>
<evidence type="ECO:0000313" key="18">
    <source>
        <dbReference type="Proteomes" id="UP000006791"/>
    </source>
</evidence>
<dbReference type="HOGENOM" id="CLU_023797_1_1_0"/>
<feature type="binding site" evidence="12">
    <location>
        <position position="410"/>
    </location>
    <ligand>
        <name>L-serine</name>
        <dbReference type="ChEBI" id="CHEBI:33384"/>
    </ligand>
</feature>
<evidence type="ECO:0000256" key="11">
    <source>
        <dbReference type="ARBA" id="ARBA00048823"/>
    </source>
</evidence>
<dbReference type="SUPFAM" id="SSF46589">
    <property type="entry name" value="tRNA-binding arm"/>
    <property type="match status" value="1"/>
</dbReference>
<comment type="caution">
    <text evidence="12">Lacks conserved residue(s) required for the propagation of feature annotation.</text>
</comment>
<evidence type="ECO:0000256" key="10">
    <source>
        <dbReference type="ARBA" id="ARBA00047929"/>
    </source>
</evidence>
<dbReference type="STRING" id="981222.Cabther_A0559"/>
<dbReference type="GO" id="GO:0004828">
    <property type="term" value="F:serine-tRNA ligase activity"/>
    <property type="evidence" value="ECO:0007669"/>
    <property type="project" value="UniProtKB-UniRule"/>
</dbReference>
<feature type="coiled-coil region" evidence="15">
    <location>
        <begin position="87"/>
        <end position="128"/>
    </location>
</feature>
<feature type="binding site" evidence="12">
    <location>
        <begin position="256"/>
        <end position="258"/>
    </location>
    <ligand>
        <name>L-serine</name>
        <dbReference type="ChEBI" id="CHEBI:33384"/>
    </ligand>
</feature>
<dbReference type="AlphaFoldDB" id="G2LE97"/>
<comment type="function">
    <text evidence="12">Catalyzes the attachment of serine to tRNA(Ser). Is also able to aminoacylate tRNA(Sec) with serine, to form the misacylated tRNA L-seryl-tRNA(Sec), which will be further converted into selenocysteinyl-tRNA(Sec).</text>
</comment>
<feature type="binding site" evidence="12 14">
    <location>
        <begin position="287"/>
        <end position="289"/>
    </location>
    <ligand>
        <name>ATP</name>
        <dbReference type="ChEBI" id="CHEBI:30616"/>
    </ligand>
</feature>
<dbReference type="GO" id="GO:0005524">
    <property type="term" value="F:ATP binding"/>
    <property type="evidence" value="ECO:0007669"/>
    <property type="project" value="UniProtKB-UniRule"/>
</dbReference>
<comment type="subunit">
    <text evidence="12">Homodimer. The tRNA molecule binds across the dimer.</text>
</comment>
<keyword evidence="9 12" id="KW-0030">Aminoacyl-tRNA synthetase</keyword>
<dbReference type="EMBL" id="CP002514">
    <property type="protein sequence ID" value="AEP11317.1"/>
    <property type="molecule type" value="Genomic_DNA"/>
</dbReference>
<dbReference type="UniPathway" id="UPA00906">
    <property type="reaction ID" value="UER00895"/>
</dbReference>
<accession>G2LE97</accession>
<dbReference type="Proteomes" id="UP000006791">
    <property type="component" value="Chromosome 1"/>
</dbReference>
<comment type="domain">
    <text evidence="12">Consists of two distinct domains, a catalytic core and a N-terminal extension that is involved in tRNA binding.</text>
</comment>
<dbReference type="PRINTS" id="PR00981">
    <property type="entry name" value="TRNASYNTHSER"/>
</dbReference>
<evidence type="ECO:0000256" key="14">
    <source>
        <dbReference type="PIRSR" id="PIRSR001529-2"/>
    </source>
</evidence>
<comment type="subcellular location">
    <subcellularLocation>
        <location evidence="1 12">Cytoplasm</location>
    </subcellularLocation>
</comment>
<evidence type="ECO:0000256" key="1">
    <source>
        <dbReference type="ARBA" id="ARBA00004496"/>
    </source>
</evidence>
<evidence type="ECO:0000259" key="16">
    <source>
        <dbReference type="PROSITE" id="PS50862"/>
    </source>
</evidence>
<dbReference type="Pfam" id="PF00587">
    <property type="entry name" value="tRNA-synt_2b"/>
    <property type="match status" value="1"/>
</dbReference>
<comment type="similarity">
    <text evidence="3 12">Belongs to the class-II aminoacyl-tRNA synthetase family. Type-1 seryl-tRNA synthetase subfamily.</text>
</comment>
<evidence type="ECO:0000256" key="8">
    <source>
        <dbReference type="ARBA" id="ARBA00022917"/>
    </source>
</evidence>
<dbReference type="PROSITE" id="PS50862">
    <property type="entry name" value="AA_TRNA_LIGASE_II"/>
    <property type="match status" value="1"/>
</dbReference>
<feature type="domain" description="Aminoacyl-transfer RNA synthetases class-II family profile" evidence="16">
    <location>
        <begin position="163"/>
        <end position="435"/>
    </location>
</feature>
<dbReference type="CDD" id="cd00770">
    <property type="entry name" value="SerRS_core"/>
    <property type="match status" value="1"/>
</dbReference>
<dbReference type="SUPFAM" id="SSF55681">
    <property type="entry name" value="Class II aaRS and biotin synthetases"/>
    <property type="match status" value="1"/>
</dbReference>
<dbReference type="GO" id="GO:0006434">
    <property type="term" value="P:seryl-tRNA aminoacylation"/>
    <property type="evidence" value="ECO:0007669"/>
    <property type="project" value="UniProtKB-UniRule"/>
</dbReference>
<comment type="catalytic activity">
    <reaction evidence="11 12">
        <text>tRNA(Ser) + L-serine + ATP = L-seryl-tRNA(Ser) + AMP + diphosphate + H(+)</text>
        <dbReference type="Rhea" id="RHEA:12292"/>
        <dbReference type="Rhea" id="RHEA-COMP:9669"/>
        <dbReference type="Rhea" id="RHEA-COMP:9703"/>
        <dbReference type="ChEBI" id="CHEBI:15378"/>
        <dbReference type="ChEBI" id="CHEBI:30616"/>
        <dbReference type="ChEBI" id="CHEBI:33019"/>
        <dbReference type="ChEBI" id="CHEBI:33384"/>
        <dbReference type="ChEBI" id="CHEBI:78442"/>
        <dbReference type="ChEBI" id="CHEBI:78533"/>
        <dbReference type="ChEBI" id="CHEBI:456215"/>
        <dbReference type="EC" id="6.1.1.11"/>
    </reaction>
</comment>
<dbReference type="EC" id="6.1.1.11" evidence="12"/>
<keyword evidence="5 12" id="KW-0436">Ligase</keyword>
<keyword evidence="15" id="KW-0175">Coiled coil</keyword>
<sequence>MSRRSETVFPAGEPGFLSATHFTAMLALDFIRQHLDLVRRALLNRRTDLTLDSFTELDATRRRLIAEVEQRRAALNRVSPQIGALLKAGQQDEAEAKRAEMRELKASIEALEAERESVEQRLQELVRIIPNVPHESVPVGDESANQEVARWGEPRHFDFPPKDHVELGTALGILDLERAAKVSGARFAVLKGLGAKLERALISFMLDLHLTEHGYTEVLPPFIVNGEALFGTGQLPKFEPDLFKLTDERGLYLIPTAEVPVTNLHRGEVLDGAQLPIRYVAYTPCFRSEAGSYGRDTRGLIRQHQFDKVELVAFVKPEDSYAELERLTANAEAVLQRLELPYRKVVLATGDLGFAAAKTYDLEVWLPSQQTYREISSCSNFEAFQARRADIRFRREPGVKPEFVHTLNGSGLAVGRTWLALLENHQQADGSVIIPPALRPYLDGRERLT</sequence>
<dbReference type="InterPro" id="IPR010978">
    <property type="entry name" value="tRNA-bd_arm"/>
</dbReference>
<evidence type="ECO:0000256" key="2">
    <source>
        <dbReference type="ARBA" id="ARBA00005045"/>
    </source>
</evidence>